<evidence type="ECO:0000313" key="1">
    <source>
        <dbReference type="EMBL" id="HAS8541364.1"/>
    </source>
</evidence>
<organism evidence="1">
    <name type="scientific">Vibrio vulnificus</name>
    <dbReference type="NCBI Taxonomy" id="672"/>
    <lineage>
        <taxon>Bacteria</taxon>
        <taxon>Pseudomonadati</taxon>
        <taxon>Pseudomonadota</taxon>
        <taxon>Gammaproteobacteria</taxon>
        <taxon>Vibrionales</taxon>
        <taxon>Vibrionaceae</taxon>
        <taxon>Vibrio</taxon>
    </lineage>
</organism>
<reference evidence="1" key="2">
    <citation type="submission" date="2019-01" db="EMBL/GenBank/DDBJ databases">
        <authorList>
            <consortium name="NCBI Pathogen Detection Project"/>
        </authorList>
    </citation>
    <scope>NUCLEOTIDE SEQUENCE</scope>
    <source>
        <strain evidence="1">BCW_3452</strain>
    </source>
</reference>
<dbReference type="AlphaFoldDB" id="A0A8H9N1Z7"/>
<dbReference type="Proteomes" id="UP000863257">
    <property type="component" value="Unassembled WGS sequence"/>
</dbReference>
<protein>
    <submittedName>
        <fullName evidence="1">Uncharacterized protein</fullName>
    </submittedName>
</protein>
<proteinExistence type="predicted"/>
<comment type="caution">
    <text evidence="1">The sequence shown here is derived from an EMBL/GenBank/DDBJ whole genome shotgun (WGS) entry which is preliminary data.</text>
</comment>
<accession>A0A8H9N1Z7</accession>
<dbReference type="EMBL" id="DACRBY010000020">
    <property type="protein sequence ID" value="HAS8541364.1"/>
    <property type="molecule type" value="Genomic_DNA"/>
</dbReference>
<gene>
    <name evidence="1" type="ORF">I7730_16390</name>
</gene>
<reference evidence="1" key="1">
    <citation type="journal article" date="2018" name="Genome Biol.">
        <title>SKESA: strategic k-mer extension for scrupulous assemblies.</title>
        <authorList>
            <person name="Souvorov A."/>
            <person name="Agarwala R."/>
            <person name="Lipman D.J."/>
        </authorList>
    </citation>
    <scope>NUCLEOTIDE SEQUENCE</scope>
    <source>
        <strain evidence="1">BCW_3452</strain>
    </source>
</reference>
<sequence>MISVTKFKPEITLSAKQIDKIRNQHIKTVKIGNELKEIEFCGCCGNPIAEEGSYLEPLNGVLTNIVVVCSVCYMARNLDRITTRDAGMMIYAPDLTQEQVNAIAYVLYFTKNQPNQNEDYLDLVADVEGLMYKRGDILTTLVCQGADVPSLLCQYLYMLSNTEYDSLKGILSEIKLFPSEVVVSRQLKFLSTNKLKKFETKRWISMLQQINQNNTTNNGD</sequence>
<name>A0A8H9N1Z7_VIBVL</name>